<keyword evidence="3" id="KW-1185">Reference proteome</keyword>
<dbReference type="Proteomes" id="UP001150266">
    <property type="component" value="Unassembled WGS sequence"/>
</dbReference>
<feature type="domain" description="F-box" evidence="1">
    <location>
        <begin position="1"/>
        <end position="46"/>
    </location>
</feature>
<evidence type="ECO:0000259" key="1">
    <source>
        <dbReference type="PROSITE" id="PS50181"/>
    </source>
</evidence>
<dbReference type="InterPro" id="IPR001810">
    <property type="entry name" value="F-box_dom"/>
</dbReference>
<dbReference type="AlphaFoldDB" id="A0A9W9DST2"/>
<dbReference type="InterPro" id="IPR036047">
    <property type="entry name" value="F-box-like_dom_sf"/>
</dbReference>
<reference evidence="2" key="1">
    <citation type="submission" date="2022-08" db="EMBL/GenBank/DDBJ databases">
        <title>A Global Phylogenomic Analysis of the Shiitake Genus Lentinula.</title>
        <authorList>
            <consortium name="DOE Joint Genome Institute"/>
            <person name="Sierra-Patev S."/>
            <person name="Min B."/>
            <person name="Naranjo-Ortiz M."/>
            <person name="Looney B."/>
            <person name="Konkel Z."/>
            <person name="Slot J.C."/>
            <person name="Sakamoto Y."/>
            <person name="Steenwyk J.L."/>
            <person name="Rokas A."/>
            <person name="Carro J."/>
            <person name="Camarero S."/>
            <person name="Ferreira P."/>
            <person name="Molpeceres G."/>
            <person name="Ruiz-Duenas F.J."/>
            <person name="Serrano A."/>
            <person name="Henrissat B."/>
            <person name="Drula E."/>
            <person name="Hughes K.W."/>
            <person name="Mata J.L."/>
            <person name="Ishikawa N.K."/>
            <person name="Vargas-Isla R."/>
            <person name="Ushijima S."/>
            <person name="Smith C.A."/>
            <person name="Ahrendt S."/>
            <person name="Andreopoulos W."/>
            <person name="He G."/>
            <person name="Labutti K."/>
            <person name="Lipzen A."/>
            <person name="Ng V."/>
            <person name="Riley R."/>
            <person name="Sandor L."/>
            <person name="Barry K."/>
            <person name="Martinez A.T."/>
            <person name="Xiao Y."/>
            <person name="Gibbons J.G."/>
            <person name="Terashima K."/>
            <person name="Grigoriev I.V."/>
            <person name="Hibbett D.S."/>
        </authorList>
    </citation>
    <scope>NUCLEOTIDE SEQUENCE</scope>
    <source>
        <strain evidence="2">JLM2183</strain>
    </source>
</reference>
<name>A0A9W9DST2_9AGAR</name>
<evidence type="ECO:0000313" key="2">
    <source>
        <dbReference type="EMBL" id="KAJ4483516.1"/>
    </source>
</evidence>
<gene>
    <name evidence="2" type="ORF">J3R30DRAFT_1793445</name>
</gene>
<dbReference type="SMART" id="SM00256">
    <property type="entry name" value="FBOX"/>
    <property type="match status" value="1"/>
</dbReference>
<organism evidence="2 3">
    <name type="scientific">Lentinula aciculospora</name>
    <dbReference type="NCBI Taxonomy" id="153920"/>
    <lineage>
        <taxon>Eukaryota</taxon>
        <taxon>Fungi</taxon>
        <taxon>Dikarya</taxon>
        <taxon>Basidiomycota</taxon>
        <taxon>Agaricomycotina</taxon>
        <taxon>Agaricomycetes</taxon>
        <taxon>Agaricomycetidae</taxon>
        <taxon>Agaricales</taxon>
        <taxon>Marasmiineae</taxon>
        <taxon>Omphalotaceae</taxon>
        <taxon>Lentinula</taxon>
    </lineage>
</organism>
<dbReference type="EMBL" id="JAOTPV010000004">
    <property type="protein sequence ID" value="KAJ4483516.1"/>
    <property type="molecule type" value="Genomic_DNA"/>
</dbReference>
<accession>A0A9W9DST2</accession>
<dbReference type="OrthoDB" id="2688364at2759"/>
<sequence>MLLQDLPNDILLDTLIYLEPTDIFSLRKTCRRLQAFTSEREVWTNIYTNCLFFLPPGPLFTQSVPNLERIILRVYRLHAIWVNSSNLGKPSSVFLTFRHILSSKIRDAAFLRIYRSRYLVIGGAYGFLIYDLQANCEIFRHKGKPDERLFWLHSFGFRMVDHDNKDSFILFGKMRKGAQTSSLAMCKLNPLGHAFIVDTANMPTFISVGSEFCVLRNGSGHSLLHISTQKAYPFASTAVPSLNTRAIFLPGHVLLSYTLDPTRSRYISAPYTLLFIRASHPRAYLDFL</sequence>
<dbReference type="SUPFAM" id="SSF81383">
    <property type="entry name" value="F-box domain"/>
    <property type="match status" value="1"/>
</dbReference>
<protein>
    <recommendedName>
        <fullName evidence="1">F-box domain-containing protein</fullName>
    </recommendedName>
</protein>
<dbReference type="Pfam" id="PF12937">
    <property type="entry name" value="F-box-like"/>
    <property type="match status" value="1"/>
</dbReference>
<dbReference type="Gene3D" id="1.20.1280.50">
    <property type="match status" value="1"/>
</dbReference>
<dbReference type="PROSITE" id="PS50181">
    <property type="entry name" value="FBOX"/>
    <property type="match status" value="1"/>
</dbReference>
<evidence type="ECO:0000313" key="3">
    <source>
        <dbReference type="Proteomes" id="UP001150266"/>
    </source>
</evidence>
<proteinExistence type="predicted"/>
<comment type="caution">
    <text evidence="2">The sequence shown here is derived from an EMBL/GenBank/DDBJ whole genome shotgun (WGS) entry which is preliminary data.</text>
</comment>